<evidence type="ECO:0000313" key="3">
    <source>
        <dbReference type="Proteomes" id="UP000254808"/>
    </source>
</evidence>
<proteinExistence type="predicted"/>
<feature type="transmembrane region" description="Helical" evidence="1">
    <location>
        <begin position="96"/>
        <end position="114"/>
    </location>
</feature>
<keyword evidence="1" id="KW-0472">Membrane</keyword>
<dbReference type="EMBL" id="CP027806">
    <property type="protein sequence ID" value="AXJ01811.1"/>
    <property type="molecule type" value="Genomic_DNA"/>
</dbReference>
<dbReference type="RefSeq" id="WP_114984968.1">
    <property type="nucleotide sequence ID" value="NZ_CP027806.1"/>
</dbReference>
<organism evidence="2 3">
    <name type="scientific">Cyclonatronum proteinivorum</name>
    <dbReference type="NCBI Taxonomy" id="1457365"/>
    <lineage>
        <taxon>Bacteria</taxon>
        <taxon>Pseudomonadati</taxon>
        <taxon>Balneolota</taxon>
        <taxon>Balneolia</taxon>
        <taxon>Balneolales</taxon>
        <taxon>Cyclonatronaceae</taxon>
        <taxon>Cyclonatronum</taxon>
    </lineage>
</organism>
<sequence length="127" mass="15028">MKSFLNNTHNLWNSLLFMQIFIIISYVLFIHLRILNTAFFFIPGLIFMVFTVEGIYLLYQKSEKPDEARSFGSGWFLWIALLFINFGIVFFFFTEFWFAGIFAMVPFTIGYLIYLKIKRKDLFGAAP</sequence>
<feature type="transmembrane region" description="Helical" evidence="1">
    <location>
        <begin position="38"/>
        <end position="59"/>
    </location>
</feature>
<dbReference type="KEGG" id="cprv:CYPRO_2569"/>
<name>A0A345UMV9_9BACT</name>
<feature type="transmembrane region" description="Helical" evidence="1">
    <location>
        <begin position="12"/>
        <end position="32"/>
    </location>
</feature>
<dbReference type="AlphaFoldDB" id="A0A345UMV9"/>
<evidence type="ECO:0000256" key="1">
    <source>
        <dbReference type="SAM" id="Phobius"/>
    </source>
</evidence>
<evidence type="ECO:0000313" key="2">
    <source>
        <dbReference type="EMBL" id="AXJ01811.1"/>
    </source>
</evidence>
<keyword evidence="1" id="KW-0812">Transmembrane</keyword>
<accession>A0A345UMV9</accession>
<gene>
    <name evidence="2" type="ORF">CYPRO_2569</name>
</gene>
<reference evidence="2 3" key="1">
    <citation type="submission" date="2018-03" db="EMBL/GenBank/DDBJ databases">
        <title>Phenotypic and genomic properties of Cyclonatronum proteinivorum gen. nov., sp. nov., a haloalkaliphilic bacteroidete from soda lakes possessing Na+-translocating rhodopsin.</title>
        <authorList>
            <person name="Toshchakov S.V."/>
            <person name="Korzhenkov A."/>
            <person name="Samarov N.I."/>
            <person name="Kublanov I.V."/>
            <person name="Muntyan M.S."/>
            <person name="Sorokin D.Y."/>
        </authorList>
    </citation>
    <scope>NUCLEOTIDE SEQUENCE [LARGE SCALE GENOMIC DNA]</scope>
    <source>
        <strain evidence="2 3">Omega</strain>
    </source>
</reference>
<keyword evidence="3" id="KW-1185">Reference proteome</keyword>
<feature type="transmembrane region" description="Helical" evidence="1">
    <location>
        <begin position="71"/>
        <end position="90"/>
    </location>
</feature>
<dbReference type="Proteomes" id="UP000254808">
    <property type="component" value="Chromosome"/>
</dbReference>
<keyword evidence="1" id="KW-1133">Transmembrane helix</keyword>
<protein>
    <submittedName>
        <fullName evidence="2">Uncharacterized protein</fullName>
    </submittedName>
</protein>